<proteinExistence type="predicted"/>
<dbReference type="RefSeq" id="WP_338181174.1">
    <property type="nucleotide sequence ID" value="NZ_JAEKNQ010000053.1"/>
</dbReference>
<keyword evidence="2" id="KW-1133">Transmembrane helix</keyword>
<comment type="caution">
    <text evidence="3">The sequence shown here is derived from an EMBL/GenBank/DDBJ whole genome shotgun (WGS) entry which is preliminary data.</text>
</comment>
<evidence type="ECO:0000313" key="4">
    <source>
        <dbReference type="Proteomes" id="UP000620075"/>
    </source>
</evidence>
<accession>A0A934NHW5</accession>
<evidence type="ECO:0000256" key="2">
    <source>
        <dbReference type="SAM" id="Phobius"/>
    </source>
</evidence>
<feature type="transmembrane region" description="Helical" evidence="2">
    <location>
        <begin position="86"/>
        <end position="106"/>
    </location>
</feature>
<gene>
    <name evidence="3" type="ORF">JF888_13060</name>
</gene>
<protein>
    <submittedName>
        <fullName evidence="3">Uncharacterized protein</fullName>
    </submittedName>
</protein>
<sequence>MAKKSGGTRQQVRRVVKPKPPVQPAAPQTRTEQRKTQAQYVRSGGMLQGYAPSLVVRIGLYALIAAVACLLAGVAILLLLPSGWPVRIAAAIVWLIPIALMAAFLLPGIRLARADRSSEPKLIQGQLLGASEVSQALGLGTLMIKTRGGQEQFLVQPEKLAKVPGNQVPVMLSVTPNLRHVASVGVMGQRMMPRPPQPVPQVLKRLRLLPIVTPLALVAAAILGDDIVAFLPILLHLDLGHALLALLVGAALAAAVFGVTHLIQRRVYQQLQGLLPGGLG</sequence>
<name>A0A934NHW5_9BACT</name>
<dbReference type="Proteomes" id="UP000620075">
    <property type="component" value="Unassembled WGS sequence"/>
</dbReference>
<dbReference type="EMBL" id="JAEKNQ010000053">
    <property type="protein sequence ID" value="MBJ7604102.1"/>
    <property type="molecule type" value="Genomic_DNA"/>
</dbReference>
<reference evidence="3 4" key="1">
    <citation type="submission" date="2020-10" db="EMBL/GenBank/DDBJ databases">
        <title>Ca. Dormibacterota MAGs.</title>
        <authorList>
            <person name="Montgomery K."/>
        </authorList>
    </citation>
    <scope>NUCLEOTIDE SEQUENCE [LARGE SCALE GENOMIC DNA]</scope>
    <source>
        <strain evidence="3">SC8811_S16_3</strain>
    </source>
</reference>
<evidence type="ECO:0000313" key="3">
    <source>
        <dbReference type="EMBL" id="MBJ7604102.1"/>
    </source>
</evidence>
<feature type="transmembrane region" description="Helical" evidence="2">
    <location>
        <begin position="58"/>
        <end position="80"/>
    </location>
</feature>
<evidence type="ECO:0000256" key="1">
    <source>
        <dbReference type="SAM" id="MobiDB-lite"/>
    </source>
</evidence>
<keyword evidence="2" id="KW-0472">Membrane</keyword>
<organism evidence="3 4">
    <name type="scientific">Candidatus Dormiibacter inghamiae</name>
    <dbReference type="NCBI Taxonomy" id="3127013"/>
    <lineage>
        <taxon>Bacteria</taxon>
        <taxon>Bacillati</taxon>
        <taxon>Candidatus Dormiibacterota</taxon>
        <taxon>Candidatus Dormibacteria</taxon>
        <taxon>Candidatus Dormibacterales</taxon>
        <taxon>Candidatus Dormibacteraceae</taxon>
        <taxon>Candidatus Dormiibacter</taxon>
    </lineage>
</organism>
<feature type="transmembrane region" description="Helical" evidence="2">
    <location>
        <begin position="211"/>
        <end position="235"/>
    </location>
</feature>
<dbReference type="AlphaFoldDB" id="A0A934NHW5"/>
<feature type="transmembrane region" description="Helical" evidence="2">
    <location>
        <begin position="241"/>
        <end position="263"/>
    </location>
</feature>
<feature type="region of interest" description="Disordered" evidence="1">
    <location>
        <begin position="1"/>
        <end position="35"/>
    </location>
</feature>
<keyword evidence="2" id="KW-0812">Transmembrane</keyword>